<proteinExistence type="predicted"/>
<dbReference type="GO" id="GO:0005576">
    <property type="term" value="C:extracellular region"/>
    <property type="evidence" value="ECO:0007669"/>
    <property type="project" value="InterPro"/>
</dbReference>
<name>A0A4R4FAN7_9FIRM</name>
<comment type="caution">
    <text evidence="1">The sequence shown here is derived from an EMBL/GenBank/DDBJ whole genome shotgun (WGS) entry which is preliminary data.</text>
</comment>
<keyword evidence="2" id="KW-1185">Reference proteome</keyword>
<gene>
    <name evidence="1" type="ORF">E1963_17640</name>
</gene>
<dbReference type="Proteomes" id="UP000295710">
    <property type="component" value="Unassembled WGS sequence"/>
</dbReference>
<evidence type="ECO:0000313" key="1">
    <source>
        <dbReference type="EMBL" id="TDA20348.1"/>
    </source>
</evidence>
<dbReference type="EMBL" id="SMMX01000024">
    <property type="protein sequence ID" value="TDA20348.1"/>
    <property type="molecule type" value="Genomic_DNA"/>
</dbReference>
<reference evidence="1 2" key="1">
    <citation type="journal article" date="2016" name="Nat. Microbiol.">
        <title>The Mouse Intestinal Bacterial Collection (miBC) provides host-specific insight into cultured diversity and functional potential of the gut microbiota.</title>
        <authorList>
            <person name="Lagkouvardos I."/>
            <person name="Pukall R."/>
            <person name="Abt B."/>
            <person name="Foesel B.U."/>
            <person name="Meier-Kolthoff J.P."/>
            <person name="Kumar N."/>
            <person name="Bresciani A."/>
            <person name="Martinez I."/>
            <person name="Just S."/>
            <person name="Ziegler C."/>
            <person name="Brugiroux S."/>
            <person name="Garzetti D."/>
            <person name="Wenning M."/>
            <person name="Bui T.P."/>
            <person name="Wang J."/>
            <person name="Hugenholtz F."/>
            <person name="Plugge C.M."/>
            <person name="Peterson D.A."/>
            <person name="Hornef M.W."/>
            <person name="Baines J.F."/>
            <person name="Smidt H."/>
            <person name="Walter J."/>
            <person name="Kristiansen K."/>
            <person name="Nielsen H.B."/>
            <person name="Haller D."/>
            <person name="Overmann J."/>
            <person name="Stecher B."/>
            <person name="Clavel T."/>
        </authorList>
    </citation>
    <scope>NUCLEOTIDE SEQUENCE [LARGE SCALE GENOMIC DNA]</scope>
    <source>
        <strain evidence="1 2">DSM 28560</strain>
    </source>
</reference>
<dbReference type="Pfam" id="PF08131">
    <property type="entry name" value="Defensin_3"/>
    <property type="match status" value="1"/>
</dbReference>
<protein>
    <submittedName>
        <fullName evidence="1">Uncharacterized protein</fullName>
    </submittedName>
</protein>
<evidence type="ECO:0000313" key="2">
    <source>
        <dbReference type="Proteomes" id="UP000295710"/>
    </source>
</evidence>
<organism evidence="1 2">
    <name type="scientific">Extibacter muris</name>
    <dbReference type="NCBI Taxonomy" id="1796622"/>
    <lineage>
        <taxon>Bacteria</taxon>
        <taxon>Bacillati</taxon>
        <taxon>Bacillota</taxon>
        <taxon>Clostridia</taxon>
        <taxon>Lachnospirales</taxon>
        <taxon>Lachnospiraceae</taxon>
        <taxon>Extibacter</taxon>
    </lineage>
</organism>
<dbReference type="InterPro" id="IPR012553">
    <property type="entry name" value="Defensin_3"/>
</dbReference>
<dbReference type="AlphaFoldDB" id="A0A4R4FAN7"/>
<sequence>MHDEGRHEGVDCGDRGNLEPCESRKSLCRHKSYRGCDEIGGHTFKAHLFKLIQPVKAVELLA</sequence>
<accession>A0A4R4FAN7</accession>